<gene>
    <name evidence="1" type="ORF">M8445_10880</name>
</gene>
<organism evidence="1 2">
    <name type="scientific">Deinococcus aquaticus</name>
    <dbReference type="NCBI Taxonomy" id="328692"/>
    <lineage>
        <taxon>Bacteria</taxon>
        <taxon>Thermotogati</taxon>
        <taxon>Deinococcota</taxon>
        <taxon>Deinococci</taxon>
        <taxon>Deinococcales</taxon>
        <taxon>Deinococcaceae</taxon>
        <taxon>Deinococcus</taxon>
    </lineage>
</organism>
<dbReference type="EMBL" id="CP115165">
    <property type="protein sequence ID" value="WDA57853.1"/>
    <property type="molecule type" value="Genomic_DNA"/>
</dbReference>
<keyword evidence="2" id="KW-1185">Reference proteome</keyword>
<reference evidence="1 2" key="1">
    <citation type="submission" date="2022-12" db="EMBL/GenBank/DDBJ databases">
        <title>Genome Sequence of Deinococcus aquaticus Type Strain PB314.</title>
        <authorList>
            <person name="Albert C."/>
            <person name="Hill J."/>
            <person name="Boren L."/>
            <person name="Scholz-Ng S."/>
            <person name="Fatema N."/>
            <person name="Grosso R."/>
            <person name="Soboslay E."/>
            <person name="Tuohy J."/>
        </authorList>
    </citation>
    <scope>NUCLEOTIDE SEQUENCE [LARGE SCALE GENOMIC DNA]</scope>
    <source>
        <strain evidence="1 2">PB-314</strain>
    </source>
</reference>
<evidence type="ECO:0000313" key="2">
    <source>
        <dbReference type="Proteomes" id="UP001217044"/>
    </source>
</evidence>
<proteinExistence type="predicted"/>
<evidence type="ECO:0000313" key="1">
    <source>
        <dbReference type="EMBL" id="WDA57853.1"/>
    </source>
</evidence>
<accession>A0ABY7UY85</accession>
<evidence type="ECO:0008006" key="3">
    <source>
        <dbReference type="Google" id="ProtNLM"/>
    </source>
</evidence>
<sequence length="75" mass="8802">MTQSALNVPHEDGEALYTPAQLLKRSRLPRDFVYTALKNGELIAYNTGRQSRPRYHVRWADFLAWRETLRVTVQK</sequence>
<protein>
    <recommendedName>
        <fullName evidence="3">Helix-turn-helix domain-containing protein</fullName>
    </recommendedName>
</protein>
<name>A0ABY7UY85_9DEIO</name>
<dbReference type="Proteomes" id="UP001217044">
    <property type="component" value="Chromosome"/>
</dbReference>
<dbReference type="RefSeq" id="WP_273987780.1">
    <property type="nucleotide sequence ID" value="NZ_BAABQT010000023.1"/>
</dbReference>